<sequence length="372" mass="42264">MAKKTTILAIDSDDAVLNLYRQHAKEQGYKTVVANSAEQALVILQQVTVDLIISDVLLSEMDGHEFCRQVKADEKTKDIPFIFVSSVTELDELVVGYSLGADDYIHKPIVYDELILKVKSLIENYQQNGEIKEQLDEYYNTAMQAMTYSSELGQILEFYKACALAKSFKDLANYLFITTNMLGLKCSLQIYDLDNQSIGFCECGALPPIEKDLMLAARKQTRFFDFGKRTILNYTRFSFLIKNMPLEDAEKYGRLKDILGTLADALESRIDILFIHSAAKQKREVVEMVSTTMMDIDSSFAALQKENIAALEDMMEDMEEVLLLLGLTEYQEESVMKISKTCLSRINNAFYKGVEINTKLEVLHKQLVTIID</sequence>
<gene>
    <name evidence="3" type="ORF">MNBD_GAMMA23-1384</name>
</gene>
<dbReference type="InterPro" id="IPR001789">
    <property type="entry name" value="Sig_transdc_resp-reg_receiver"/>
</dbReference>
<proteinExistence type="predicted"/>
<evidence type="ECO:0000313" key="3">
    <source>
        <dbReference type="EMBL" id="VAW96955.1"/>
    </source>
</evidence>
<evidence type="ECO:0000259" key="2">
    <source>
        <dbReference type="PROSITE" id="PS50110"/>
    </source>
</evidence>
<dbReference type="PROSITE" id="PS50110">
    <property type="entry name" value="RESPONSE_REGULATORY"/>
    <property type="match status" value="1"/>
</dbReference>
<organism evidence="3">
    <name type="scientific">hydrothermal vent metagenome</name>
    <dbReference type="NCBI Taxonomy" id="652676"/>
    <lineage>
        <taxon>unclassified sequences</taxon>
        <taxon>metagenomes</taxon>
        <taxon>ecological metagenomes</taxon>
    </lineage>
</organism>
<reference evidence="3" key="1">
    <citation type="submission" date="2018-06" db="EMBL/GenBank/DDBJ databases">
        <authorList>
            <person name="Zhirakovskaya E."/>
        </authorList>
    </citation>
    <scope>NUCLEOTIDE SEQUENCE</scope>
</reference>
<name>A0A3B0ZTS3_9ZZZZ</name>
<dbReference type="Pfam" id="PF00072">
    <property type="entry name" value="Response_reg"/>
    <property type="match status" value="1"/>
</dbReference>
<evidence type="ECO:0000256" key="1">
    <source>
        <dbReference type="ARBA" id="ARBA00022553"/>
    </source>
</evidence>
<dbReference type="SUPFAM" id="SSF52172">
    <property type="entry name" value="CheY-like"/>
    <property type="match status" value="1"/>
</dbReference>
<dbReference type="InterPro" id="IPR011006">
    <property type="entry name" value="CheY-like_superfamily"/>
</dbReference>
<dbReference type="PANTHER" id="PTHR44591">
    <property type="entry name" value="STRESS RESPONSE REGULATOR PROTEIN 1"/>
    <property type="match status" value="1"/>
</dbReference>
<accession>A0A3B0ZTS3</accession>
<dbReference type="InterPro" id="IPR050595">
    <property type="entry name" value="Bact_response_regulator"/>
</dbReference>
<protein>
    <recommendedName>
        <fullName evidence="2">Response regulatory domain-containing protein</fullName>
    </recommendedName>
</protein>
<dbReference type="PANTHER" id="PTHR44591:SF3">
    <property type="entry name" value="RESPONSE REGULATORY DOMAIN-CONTAINING PROTEIN"/>
    <property type="match status" value="1"/>
</dbReference>
<keyword evidence="1" id="KW-0597">Phosphoprotein</keyword>
<dbReference type="Gene3D" id="3.40.50.2300">
    <property type="match status" value="1"/>
</dbReference>
<dbReference type="AlphaFoldDB" id="A0A3B0ZTS3"/>
<dbReference type="EMBL" id="UOFT01000054">
    <property type="protein sequence ID" value="VAW96955.1"/>
    <property type="molecule type" value="Genomic_DNA"/>
</dbReference>
<dbReference type="SMART" id="SM00448">
    <property type="entry name" value="REC"/>
    <property type="match status" value="1"/>
</dbReference>
<feature type="domain" description="Response regulatory" evidence="2">
    <location>
        <begin position="6"/>
        <end position="122"/>
    </location>
</feature>
<dbReference type="GO" id="GO:0000160">
    <property type="term" value="P:phosphorelay signal transduction system"/>
    <property type="evidence" value="ECO:0007669"/>
    <property type="project" value="InterPro"/>
</dbReference>